<comment type="caution">
    <text evidence="1">The sequence shown here is derived from an EMBL/GenBank/DDBJ whole genome shotgun (WGS) entry which is preliminary data.</text>
</comment>
<evidence type="ECO:0000313" key="1">
    <source>
        <dbReference type="EMBL" id="KAK3014894.1"/>
    </source>
</evidence>
<dbReference type="Pfam" id="PF03140">
    <property type="entry name" value="DUF247"/>
    <property type="match status" value="2"/>
</dbReference>
<proteinExistence type="predicted"/>
<reference evidence="1" key="1">
    <citation type="submission" date="2022-12" db="EMBL/GenBank/DDBJ databases">
        <title>Draft genome assemblies for two species of Escallonia (Escalloniales).</title>
        <authorList>
            <person name="Chanderbali A."/>
            <person name="Dervinis C."/>
            <person name="Anghel I."/>
            <person name="Soltis D."/>
            <person name="Soltis P."/>
            <person name="Zapata F."/>
        </authorList>
    </citation>
    <scope>NUCLEOTIDE SEQUENCE</scope>
    <source>
        <strain evidence="1">UCBG64.0493</strain>
        <tissue evidence="1">Leaf</tissue>
    </source>
</reference>
<evidence type="ECO:0000313" key="2">
    <source>
        <dbReference type="Proteomes" id="UP001188597"/>
    </source>
</evidence>
<dbReference type="Proteomes" id="UP001188597">
    <property type="component" value="Unassembled WGS sequence"/>
</dbReference>
<dbReference type="InterPro" id="IPR004158">
    <property type="entry name" value="DUF247_pln"/>
</dbReference>
<dbReference type="EMBL" id="JAVXUP010001184">
    <property type="protein sequence ID" value="KAK3014894.1"/>
    <property type="molecule type" value="Genomic_DNA"/>
</dbReference>
<gene>
    <name evidence="1" type="ORF">RJ639_008466</name>
</gene>
<protein>
    <submittedName>
        <fullName evidence="1">Uncharacterized protein</fullName>
    </submittedName>
</protein>
<accession>A0AA89AS70</accession>
<dbReference type="PANTHER" id="PTHR31170">
    <property type="entry name" value="BNAC04G53230D PROTEIN"/>
    <property type="match status" value="1"/>
</dbReference>
<sequence>MAAHARSCYAAAHELNDDVRTSFEIPKLCIYDSTEPFLRNLIAFEQCSPSQALAAATAFNRFSGLTKAFNLHRIIQPASNHKTEATRQDLLHNSITKIMEDVSDEKAQLPFKASIYRVPQKLRKLKESAYTPCIVSIGSYHKHDERLKDKEDHKKSER</sequence>
<organism evidence="1 2">
    <name type="scientific">Escallonia herrerae</name>
    <dbReference type="NCBI Taxonomy" id="1293975"/>
    <lineage>
        <taxon>Eukaryota</taxon>
        <taxon>Viridiplantae</taxon>
        <taxon>Streptophyta</taxon>
        <taxon>Embryophyta</taxon>
        <taxon>Tracheophyta</taxon>
        <taxon>Spermatophyta</taxon>
        <taxon>Magnoliopsida</taxon>
        <taxon>eudicotyledons</taxon>
        <taxon>Gunneridae</taxon>
        <taxon>Pentapetalae</taxon>
        <taxon>asterids</taxon>
        <taxon>campanulids</taxon>
        <taxon>Escalloniales</taxon>
        <taxon>Escalloniaceae</taxon>
        <taxon>Escallonia</taxon>
    </lineage>
</organism>
<dbReference type="AlphaFoldDB" id="A0AA89AS70"/>
<name>A0AA89AS70_9ASTE</name>
<keyword evidence="2" id="KW-1185">Reference proteome</keyword>
<dbReference type="PANTHER" id="PTHR31170:SF25">
    <property type="entry name" value="BNAA09G04570D PROTEIN"/>
    <property type="match status" value="1"/>
</dbReference>